<gene>
    <name evidence="3" type="ORF">F900_01264</name>
</gene>
<dbReference type="Pfam" id="PF02698">
    <property type="entry name" value="DUF218"/>
    <property type="match status" value="1"/>
</dbReference>
<dbReference type="STRING" id="1217705.F900_01264"/>
<feature type="domain" description="DUF218" evidence="2">
    <location>
        <begin position="213"/>
        <end position="360"/>
    </location>
</feature>
<protein>
    <recommendedName>
        <fullName evidence="2">DUF218 domain-containing protein</fullName>
    </recommendedName>
</protein>
<dbReference type="InterPro" id="IPR003848">
    <property type="entry name" value="DUF218"/>
</dbReference>
<accession>N9NJS6</accession>
<proteinExistence type="predicted"/>
<keyword evidence="1" id="KW-0812">Transmembrane</keyword>
<feature type="transmembrane region" description="Helical" evidence="1">
    <location>
        <begin position="6"/>
        <end position="29"/>
    </location>
</feature>
<sequence length="377" mass="42976">MDKVHWMIGLVRIITIFFVLLGCFVLFLYSPFYSQLVVKGLNRFVPVDVNEVAAQSQKPAALSEHETLEPGSNLWIARQAYLKLMEKTFQSEKPEDLRLIQARYKLLQQLITKEQERENVEENQQTNIPLMAEKSEQEQESSAVAASTPMDFLQWNTPDNQALMGKYIAFLETYPVELPVYPDEKDETNKDLVDLKKNKDGMNESQGLSQPYAIVVLGGGLTLGANGKDIVVNNYTRLRLEKTLQVEKQYPLPIVLSGVEAPYMQAWLKERGIEAKLLENRSMNTCENSRFSSLLLQKKGGAPTVILITDEYHMPRTRRLFALNGIETVPVIAPMPTTLTDWRPSEQNYDHSRRANYELLATIRDTLFGSSDCREIP</sequence>
<keyword evidence="1" id="KW-1133">Transmembrane helix</keyword>
<dbReference type="PANTHER" id="PTHR30336:SF20">
    <property type="entry name" value="DUF218 DOMAIN-CONTAINING PROTEIN"/>
    <property type="match status" value="1"/>
</dbReference>
<evidence type="ECO:0000259" key="2">
    <source>
        <dbReference type="Pfam" id="PF02698"/>
    </source>
</evidence>
<dbReference type="PANTHER" id="PTHR30336">
    <property type="entry name" value="INNER MEMBRANE PROTEIN, PROBABLE PERMEASE"/>
    <property type="match status" value="1"/>
</dbReference>
<dbReference type="CDD" id="cd06259">
    <property type="entry name" value="YdcF-like"/>
    <property type="match status" value="1"/>
</dbReference>
<keyword evidence="1" id="KW-0472">Membrane</keyword>
<dbReference type="GO" id="GO:0005886">
    <property type="term" value="C:plasma membrane"/>
    <property type="evidence" value="ECO:0007669"/>
    <property type="project" value="TreeGrafter"/>
</dbReference>
<reference evidence="3 4" key="1">
    <citation type="submission" date="2013-02" db="EMBL/GenBank/DDBJ databases">
        <title>The Genome Sequence of Acinetobacter sp. ANC 3862.</title>
        <authorList>
            <consortium name="The Broad Institute Genome Sequencing Platform"/>
            <consortium name="The Broad Institute Genome Sequencing Center for Infectious Disease"/>
            <person name="Cerqueira G."/>
            <person name="Feldgarden M."/>
            <person name="Courvalin P."/>
            <person name="Perichon B."/>
            <person name="Grillot-Courvalin C."/>
            <person name="Clermont D."/>
            <person name="Rocha E."/>
            <person name="Yoon E.-J."/>
            <person name="Nemec A."/>
            <person name="Walker B."/>
            <person name="Young S.K."/>
            <person name="Zeng Q."/>
            <person name="Gargeya S."/>
            <person name="Fitzgerald M."/>
            <person name="Haas B."/>
            <person name="Abouelleil A."/>
            <person name="Alvarado L."/>
            <person name="Arachchi H.M."/>
            <person name="Berlin A.M."/>
            <person name="Chapman S.B."/>
            <person name="Dewar J."/>
            <person name="Goldberg J."/>
            <person name="Griggs A."/>
            <person name="Gujja S."/>
            <person name="Hansen M."/>
            <person name="Howarth C."/>
            <person name="Imamovic A."/>
            <person name="Larimer J."/>
            <person name="McCowan C."/>
            <person name="Murphy C."/>
            <person name="Neiman D."/>
            <person name="Pearson M."/>
            <person name="Priest M."/>
            <person name="Roberts A."/>
            <person name="Saif S."/>
            <person name="Shea T."/>
            <person name="Sisk P."/>
            <person name="Sykes S."/>
            <person name="Wortman J."/>
            <person name="Nusbaum C."/>
            <person name="Birren B."/>
        </authorList>
    </citation>
    <scope>NUCLEOTIDE SEQUENCE [LARGE SCALE GENOMIC DNA]</scope>
    <source>
        <strain evidence="3 4">ANC 3862</strain>
    </source>
</reference>
<organism evidence="3 4">
    <name type="scientific">Acinetobacter modestus</name>
    <dbReference type="NCBI Taxonomy" id="1776740"/>
    <lineage>
        <taxon>Bacteria</taxon>
        <taxon>Pseudomonadati</taxon>
        <taxon>Pseudomonadota</taxon>
        <taxon>Gammaproteobacteria</taxon>
        <taxon>Moraxellales</taxon>
        <taxon>Moraxellaceae</taxon>
        <taxon>Acinetobacter</taxon>
    </lineage>
</organism>
<dbReference type="InterPro" id="IPR014729">
    <property type="entry name" value="Rossmann-like_a/b/a_fold"/>
</dbReference>
<evidence type="ECO:0000313" key="3">
    <source>
        <dbReference type="EMBL" id="ENX02200.1"/>
    </source>
</evidence>
<dbReference type="PROSITE" id="PS51257">
    <property type="entry name" value="PROKAR_LIPOPROTEIN"/>
    <property type="match status" value="1"/>
</dbReference>
<evidence type="ECO:0000313" key="4">
    <source>
        <dbReference type="Proteomes" id="UP000013248"/>
    </source>
</evidence>
<dbReference type="eggNOG" id="COG1434">
    <property type="taxonomic scope" value="Bacteria"/>
</dbReference>
<name>N9NJS6_9GAMM</name>
<dbReference type="InterPro" id="IPR051599">
    <property type="entry name" value="Cell_Envelope_Assoc"/>
</dbReference>
<dbReference type="EMBL" id="APRP01000015">
    <property type="protein sequence ID" value="ENX02200.1"/>
    <property type="molecule type" value="Genomic_DNA"/>
</dbReference>
<dbReference type="AlphaFoldDB" id="N9NJS6"/>
<dbReference type="HOGENOM" id="CLU_711027_0_0_6"/>
<evidence type="ECO:0000256" key="1">
    <source>
        <dbReference type="SAM" id="Phobius"/>
    </source>
</evidence>
<dbReference type="Proteomes" id="UP000013248">
    <property type="component" value="Unassembled WGS sequence"/>
</dbReference>
<comment type="caution">
    <text evidence="3">The sequence shown here is derived from an EMBL/GenBank/DDBJ whole genome shotgun (WGS) entry which is preliminary data.</text>
</comment>
<dbReference type="PATRIC" id="fig|1217705.3.peg.1213"/>
<dbReference type="RefSeq" id="WP_005215964.1">
    <property type="nucleotide sequence ID" value="NZ_KB850089.1"/>
</dbReference>
<dbReference type="Gene3D" id="3.40.50.620">
    <property type="entry name" value="HUPs"/>
    <property type="match status" value="1"/>
</dbReference>